<dbReference type="Pfam" id="PF00579">
    <property type="entry name" value="tRNA-synt_1b"/>
    <property type="match status" value="1"/>
</dbReference>
<dbReference type="InterPro" id="IPR024088">
    <property type="entry name" value="Tyr-tRNA-ligase_bac-type"/>
</dbReference>
<dbReference type="SUPFAM" id="SSF52374">
    <property type="entry name" value="Nucleotidylyl transferase"/>
    <property type="match status" value="1"/>
</dbReference>
<dbReference type="Pfam" id="PF22421">
    <property type="entry name" value="SYY_C-terminal"/>
    <property type="match status" value="1"/>
</dbReference>
<dbReference type="GO" id="GO:0003723">
    <property type="term" value="F:RNA binding"/>
    <property type="evidence" value="ECO:0007669"/>
    <property type="project" value="UniProtKB-KW"/>
</dbReference>
<evidence type="ECO:0000256" key="4">
    <source>
        <dbReference type="ARBA" id="ARBA00022840"/>
    </source>
</evidence>
<evidence type="ECO:0000256" key="8">
    <source>
        <dbReference type="ARBA" id="ARBA00048248"/>
    </source>
</evidence>
<comment type="catalytic activity">
    <reaction evidence="8">
        <text>tRNA(Tyr) + L-tyrosine + ATP = L-tyrosyl-tRNA(Tyr) + AMP + diphosphate + H(+)</text>
        <dbReference type="Rhea" id="RHEA:10220"/>
        <dbReference type="Rhea" id="RHEA-COMP:9706"/>
        <dbReference type="Rhea" id="RHEA-COMP:9707"/>
        <dbReference type="ChEBI" id="CHEBI:15378"/>
        <dbReference type="ChEBI" id="CHEBI:30616"/>
        <dbReference type="ChEBI" id="CHEBI:33019"/>
        <dbReference type="ChEBI" id="CHEBI:58315"/>
        <dbReference type="ChEBI" id="CHEBI:78442"/>
        <dbReference type="ChEBI" id="CHEBI:78536"/>
        <dbReference type="ChEBI" id="CHEBI:456215"/>
        <dbReference type="EC" id="6.1.1.1"/>
    </reaction>
</comment>
<protein>
    <recommendedName>
        <fullName evidence="1 9">Tyrosine--tRNA ligase</fullName>
        <ecNumber evidence="1 9">6.1.1.1</ecNumber>
    </recommendedName>
</protein>
<dbReference type="PANTHER" id="PTHR11766:SF1">
    <property type="entry name" value="TYROSINE--TRNA LIGASE"/>
    <property type="match status" value="1"/>
</dbReference>
<dbReference type="CDD" id="cd00805">
    <property type="entry name" value="TyrRS_core"/>
    <property type="match status" value="1"/>
</dbReference>
<keyword evidence="3 11" id="KW-0547">Nucleotide-binding</keyword>
<evidence type="ECO:0000256" key="1">
    <source>
        <dbReference type="ARBA" id="ARBA00013160"/>
    </source>
</evidence>
<keyword evidence="6 11" id="KW-0648">Protein biosynthesis</keyword>
<keyword evidence="2 11" id="KW-0436">Ligase</keyword>
<dbReference type="InterPro" id="IPR001412">
    <property type="entry name" value="aa-tRNA-synth_I_CS"/>
</dbReference>
<dbReference type="Gene3D" id="3.10.290.10">
    <property type="entry name" value="RNA-binding S4 domain"/>
    <property type="match status" value="1"/>
</dbReference>
<evidence type="ECO:0000256" key="5">
    <source>
        <dbReference type="ARBA" id="ARBA00022884"/>
    </source>
</evidence>
<feature type="domain" description="Tyrosine--tRNA ligase SYY-like C-terminal" evidence="12">
    <location>
        <begin position="323"/>
        <end position="389"/>
    </location>
</feature>
<dbReference type="GO" id="GO:0005829">
    <property type="term" value="C:cytosol"/>
    <property type="evidence" value="ECO:0007669"/>
    <property type="project" value="TreeGrafter"/>
</dbReference>
<dbReference type="Proteomes" id="UP000176780">
    <property type="component" value="Unassembled WGS sequence"/>
</dbReference>
<dbReference type="GO" id="GO:0006437">
    <property type="term" value="P:tyrosyl-tRNA aminoacylation"/>
    <property type="evidence" value="ECO:0007669"/>
    <property type="project" value="UniProtKB-UniRule"/>
</dbReference>
<evidence type="ECO:0000256" key="11">
    <source>
        <dbReference type="RuleBase" id="RU363036"/>
    </source>
</evidence>
<dbReference type="InterPro" id="IPR054608">
    <property type="entry name" value="SYY-like_C"/>
</dbReference>
<dbReference type="NCBIfam" id="TIGR00234">
    <property type="entry name" value="tyrS"/>
    <property type="match status" value="1"/>
</dbReference>
<evidence type="ECO:0000256" key="10">
    <source>
        <dbReference type="PROSITE-ProRule" id="PRU00182"/>
    </source>
</evidence>
<sequence>MDKIDELLTRAVDNVIPSKKELEDVLRSGKKLRVYQGFDPSTAQLHIGHMIGLRKLRQWQELGHEVIFLIGDFTGMIGDPTGKEETRPLLEKEVVEENAKTYKQQAAKILNFDGKNPVKIKFNSQWLGQLSSQEFLNLASLVTYQQVIKRDMYRKRIKADKDISINEIMYPIMQGYDSVAMDIDVEVGGRDQLFNMMMGRDLMHKLKRKNKFVMTTALLTDPQGNKIGKTGGNAINFSDSANSMYGAIMNFPDDVIVKGLEYLADVPMEKIKKAKQALETFKNPIEYKKLLALAVVKQLHSEKEAQAAQSEFEKTFQKRSAPDSIPTVIIDEPSVELADFLVENSLAASKSDAKRLLHQKAIEIDGQIVENDEVEFEDNQVLKVGKKKFARIKVQ</sequence>
<dbReference type="AlphaFoldDB" id="A0A1F5HKH1"/>
<dbReference type="STRING" id="1797727.A3B51_00195"/>
<proteinExistence type="inferred from homology"/>
<evidence type="ECO:0000313" key="14">
    <source>
        <dbReference type="Proteomes" id="UP000176780"/>
    </source>
</evidence>
<dbReference type="EC" id="6.1.1.1" evidence="1 9"/>
<evidence type="ECO:0000313" key="13">
    <source>
        <dbReference type="EMBL" id="OGE04603.1"/>
    </source>
</evidence>
<dbReference type="InterPro" id="IPR002305">
    <property type="entry name" value="aa-tRNA-synth_Ic"/>
</dbReference>
<dbReference type="PANTHER" id="PTHR11766">
    <property type="entry name" value="TYROSYL-TRNA SYNTHETASE"/>
    <property type="match status" value="1"/>
</dbReference>
<evidence type="ECO:0000256" key="2">
    <source>
        <dbReference type="ARBA" id="ARBA00022598"/>
    </source>
</evidence>
<organism evidence="13 14">
    <name type="scientific">Candidatus Curtissbacteria bacterium RIFCSPLOWO2_01_FULL_41_18</name>
    <dbReference type="NCBI Taxonomy" id="1797727"/>
    <lineage>
        <taxon>Bacteria</taxon>
        <taxon>Candidatus Curtissiibacteriota</taxon>
    </lineage>
</organism>
<evidence type="ECO:0000256" key="9">
    <source>
        <dbReference type="NCBIfam" id="TIGR00234"/>
    </source>
</evidence>
<dbReference type="InterPro" id="IPR014729">
    <property type="entry name" value="Rossmann-like_a/b/a_fold"/>
</dbReference>
<gene>
    <name evidence="13" type="ORF">A3B51_00195</name>
</gene>
<dbReference type="SUPFAM" id="SSF55174">
    <property type="entry name" value="Alpha-L RNA-binding motif"/>
    <property type="match status" value="1"/>
</dbReference>
<evidence type="ECO:0000256" key="7">
    <source>
        <dbReference type="ARBA" id="ARBA00023146"/>
    </source>
</evidence>
<dbReference type="InterPro" id="IPR036986">
    <property type="entry name" value="S4_RNA-bd_sf"/>
</dbReference>
<dbReference type="GO" id="GO:0005524">
    <property type="term" value="F:ATP binding"/>
    <property type="evidence" value="ECO:0007669"/>
    <property type="project" value="UniProtKB-KW"/>
</dbReference>
<dbReference type="GO" id="GO:0004831">
    <property type="term" value="F:tyrosine-tRNA ligase activity"/>
    <property type="evidence" value="ECO:0007669"/>
    <property type="project" value="UniProtKB-UniRule"/>
</dbReference>
<comment type="caution">
    <text evidence="13">The sequence shown here is derived from an EMBL/GenBank/DDBJ whole genome shotgun (WGS) entry which is preliminary data.</text>
</comment>
<keyword evidence="7 11" id="KW-0030">Aminoacyl-tRNA synthetase</keyword>
<dbReference type="EMBL" id="MFBQ01000025">
    <property type="protein sequence ID" value="OGE04603.1"/>
    <property type="molecule type" value="Genomic_DNA"/>
</dbReference>
<dbReference type="InterPro" id="IPR002307">
    <property type="entry name" value="Tyr-tRNA-ligase"/>
</dbReference>
<dbReference type="Gene3D" id="1.10.240.10">
    <property type="entry name" value="Tyrosyl-Transfer RNA Synthetase"/>
    <property type="match status" value="1"/>
</dbReference>
<reference evidence="13 14" key="1">
    <citation type="journal article" date="2016" name="Nat. Commun.">
        <title>Thousands of microbial genomes shed light on interconnected biogeochemical processes in an aquifer system.</title>
        <authorList>
            <person name="Anantharaman K."/>
            <person name="Brown C.T."/>
            <person name="Hug L.A."/>
            <person name="Sharon I."/>
            <person name="Castelle C.J."/>
            <person name="Probst A.J."/>
            <person name="Thomas B.C."/>
            <person name="Singh A."/>
            <person name="Wilkins M.J."/>
            <person name="Karaoz U."/>
            <person name="Brodie E.L."/>
            <person name="Williams K.H."/>
            <person name="Hubbard S.S."/>
            <person name="Banfield J.F."/>
        </authorList>
    </citation>
    <scope>NUCLEOTIDE SEQUENCE [LARGE SCALE GENOMIC DNA]</scope>
</reference>
<dbReference type="Gene3D" id="3.40.50.620">
    <property type="entry name" value="HUPs"/>
    <property type="match status" value="1"/>
</dbReference>
<name>A0A1F5HKH1_9BACT</name>
<comment type="similarity">
    <text evidence="11">Belongs to the class-I aminoacyl-tRNA synthetase family.</text>
</comment>
<evidence type="ECO:0000259" key="12">
    <source>
        <dbReference type="Pfam" id="PF22421"/>
    </source>
</evidence>
<accession>A0A1F5HKH1</accession>
<keyword evidence="5 10" id="KW-0694">RNA-binding</keyword>
<dbReference type="PRINTS" id="PR01040">
    <property type="entry name" value="TRNASYNTHTYR"/>
</dbReference>
<evidence type="ECO:0000256" key="6">
    <source>
        <dbReference type="ARBA" id="ARBA00022917"/>
    </source>
</evidence>
<dbReference type="PROSITE" id="PS00178">
    <property type="entry name" value="AA_TRNA_LIGASE_I"/>
    <property type="match status" value="1"/>
</dbReference>
<evidence type="ECO:0000256" key="3">
    <source>
        <dbReference type="ARBA" id="ARBA00022741"/>
    </source>
</evidence>
<keyword evidence="4 11" id="KW-0067">ATP-binding</keyword>
<dbReference type="PROSITE" id="PS50889">
    <property type="entry name" value="S4"/>
    <property type="match status" value="1"/>
</dbReference>